<sequence length="151" mass="16537">MEDRLAITDLVYRYGPAIDTGSVDDVLALFTEDGVYDVDTGRLSGAQEIADMVTGDPHQGLIHRGCSHVMSAPQIRIDGDRASVVSYSQLLLRDPARDTFTVLRATVNHWALTRTPDGWRVAQRTARKVDGSDEVRALLASHGLDRTSESS</sequence>
<dbReference type="Gene3D" id="3.10.450.50">
    <property type="match status" value="1"/>
</dbReference>
<proteinExistence type="predicted"/>
<reference evidence="2 3" key="1">
    <citation type="journal article" date="2019" name="Int. J. Syst. Evol. Microbiol.">
        <title>The Global Catalogue of Microorganisms (GCM) 10K type strain sequencing project: providing services to taxonomists for standard genome sequencing and annotation.</title>
        <authorList>
            <consortium name="The Broad Institute Genomics Platform"/>
            <consortium name="The Broad Institute Genome Sequencing Center for Infectious Disease"/>
            <person name="Wu L."/>
            <person name="Ma J."/>
        </authorList>
    </citation>
    <scope>NUCLEOTIDE SEQUENCE [LARGE SCALE GENOMIC DNA]</scope>
    <source>
        <strain evidence="2 3">JCM 16227</strain>
    </source>
</reference>
<gene>
    <name evidence="2" type="ORF">GCM10009855_18560</name>
</gene>
<dbReference type="SUPFAM" id="SSF54427">
    <property type="entry name" value="NTF2-like"/>
    <property type="match status" value="1"/>
</dbReference>
<dbReference type="InterPro" id="IPR037401">
    <property type="entry name" value="SnoaL-like"/>
</dbReference>
<accession>A0ABN3HFP6</accession>
<dbReference type="InterPro" id="IPR032710">
    <property type="entry name" value="NTF2-like_dom_sf"/>
</dbReference>
<keyword evidence="3" id="KW-1185">Reference proteome</keyword>
<evidence type="ECO:0000313" key="2">
    <source>
        <dbReference type="EMBL" id="GAA2378835.1"/>
    </source>
</evidence>
<evidence type="ECO:0000313" key="3">
    <source>
        <dbReference type="Proteomes" id="UP001501170"/>
    </source>
</evidence>
<dbReference type="Pfam" id="PF13577">
    <property type="entry name" value="SnoaL_4"/>
    <property type="match status" value="1"/>
</dbReference>
<name>A0ABN3HFP6_9ACTN</name>
<organism evidence="2 3">
    <name type="scientific">Gordonia cholesterolivorans</name>
    <dbReference type="NCBI Taxonomy" id="559625"/>
    <lineage>
        <taxon>Bacteria</taxon>
        <taxon>Bacillati</taxon>
        <taxon>Actinomycetota</taxon>
        <taxon>Actinomycetes</taxon>
        <taxon>Mycobacteriales</taxon>
        <taxon>Gordoniaceae</taxon>
        <taxon>Gordonia</taxon>
    </lineage>
</organism>
<dbReference type="EMBL" id="BAAARB010000008">
    <property type="protein sequence ID" value="GAA2378835.1"/>
    <property type="molecule type" value="Genomic_DNA"/>
</dbReference>
<comment type="caution">
    <text evidence="2">The sequence shown here is derived from an EMBL/GenBank/DDBJ whole genome shotgun (WGS) entry which is preliminary data.</text>
</comment>
<dbReference type="CDD" id="cd00531">
    <property type="entry name" value="NTF2_like"/>
    <property type="match status" value="1"/>
</dbReference>
<evidence type="ECO:0000259" key="1">
    <source>
        <dbReference type="Pfam" id="PF13577"/>
    </source>
</evidence>
<dbReference type="Proteomes" id="UP001501170">
    <property type="component" value="Unassembled WGS sequence"/>
</dbReference>
<protein>
    <submittedName>
        <fullName evidence="2">Nuclear transport factor 2 family protein</fullName>
    </submittedName>
</protein>
<feature type="domain" description="SnoaL-like" evidence="1">
    <location>
        <begin position="2"/>
        <end position="125"/>
    </location>
</feature>